<evidence type="ECO:0000259" key="1">
    <source>
        <dbReference type="Pfam" id="PF00535"/>
    </source>
</evidence>
<dbReference type="STRING" id="1335309.GA0116948_11258"/>
<dbReference type="OrthoDB" id="9771846at2"/>
<dbReference type="RefSeq" id="WP_089713897.1">
    <property type="nucleotide sequence ID" value="NZ_FMAR01000012.1"/>
</dbReference>
<dbReference type="Proteomes" id="UP000242818">
    <property type="component" value="Unassembled WGS sequence"/>
</dbReference>
<dbReference type="PANTHER" id="PTHR43179:SF10">
    <property type="entry name" value="GLYCOSYL TRANSFERASE"/>
    <property type="match status" value="1"/>
</dbReference>
<reference evidence="2 3" key="1">
    <citation type="submission" date="2016-08" db="EMBL/GenBank/DDBJ databases">
        <authorList>
            <person name="Seilhamer J.J."/>
        </authorList>
    </citation>
    <scope>NUCLEOTIDE SEQUENCE [LARGE SCALE GENOMIC DNA]</scope>
    <source>
        <strain evidence="2 3">A37T2</strain>
    </source>
</reference>
<evidence type="ECO:0000313" key="3">
    <source>
        <dbReference type="Proteomes" id="UP000242818"/>
    </source>
</evidence>
<organism evidence="2 3">
    <name type="scientific">Chitinophaga costaii</name>
    <dbReference type="NCBI Taxonomy" id="1335309"/>
    <lineage>
        <taxon>Bacteria</taxon>
        <taxon>Pseudomonadati</taxon>
        <taxon>Bacteroidota</taxon>
        <taxon>Chitinophagia</taxon>
        <taxon>Chitinophagales</taxon>
        <taxon>Chitinophagaceae</taxon>
        <taxon>Chitinophaga</taxon>
    </lineage>
</organism>
<dbReference type="InterPro" id="IPR001173">
    <property type="entry name" value="Glyco_trans_2-like"/>
</dbReference>
<dbReference type="SUPFAM" id="SSF53448">
    <property type="entry name" value="Nucleotide-diphospho-sugar transferases"/>
    <property type="match status" value="1"/>
</dbReference>
<feature type="domain" description="Glycosyltransferase 2-like" evidence="1">
    <location>
        <begin position="16"/>
        <end position="185"/>
    </location>
</feature>
<sequence>MDFDITASIVLYKTDREIVNKAISSFLDTGMSVKLYLVDNSPSNELRSLSTDSRVEYIFNNGNIGFGAAHNIAIYRALREAPYHLVLNPDVTFDGNILERIFAFMKQHPEVGQLLPRVLYNDGSPQLLCKLLPSPYDLFGRRFFKNARWAIRRNERYELADFDYRHNLNVPNLSGCFMFLRTEVLITVGVFDTRFFMYLEDVDLTRRIHKVAQTLFYPAVHIYHGFEKGSYTNPQLLKYHIRSALNYFNKWGWLIDGERDDFNRRVMNSIQALNNRKQDVSDSGN</sequence>
<dbReference type="InterPro" id="IPR029044">
    <property type="entry name" value="Nucleotide-diphossugar_trans"/>
</dbReference>
<dbReference type="EMBL" id="FMAR01000012">
    <property type="protein sequence ID" value="SCC51681.1"/>
    <property type="molecule type" value="Genomic_DNA"/>
</dbReference>
<dbReference type="PANTHER" id="PTHR43179">
    <property type="entry name" value="RHAMNOSYLTRANSFERASE WBBL"/>
    <property type="match status" value="1"/>
</dbReference>
<name>A0A1C4F844_9BACT</name>
<evidence type="ECO:0000313" key="2">
    <source>
        <dbReference type="EMBL" id="SCC51681.1"/>
    </source>
</evidence>
<proteinExistence type="predicted"/>
<gene>
    <name evidence="2" type="ORF">GA0116948_11258</name>
</gene>
<dbReference type="AlphaFoldDB" id="A0A1C4F844"/>
<dbReference type="Gene3D" id="3.90.550.10">
    <property type="entry name" value="Spore Coat Polysaccharide Biosynthesis Protein SpsA, Chain A"/>
    <property type="match status" value="1"/>
</dbReference>
<protein>
    <recommendedName>
        <fullName evidence="1">Glycosyltransferase 2-like domain-containing protein</fullName>
    </recommendedName>
</protein>
<accession>A0A1C4F844</accession>
<keyword evidence="3" id="KW-1185">Reference proteome</keyword>
<dbReference type="Pfam" id="PF00535">
    <property type="entry name" value="Glycos_transf_2"/>
    <property type="match status" value="1"/>
</dbReference>